<dbReference type="EMBL" id="CAJVPZ010015021">
    <property type="protein sequence ID" value="CAG8662588.1"/>
    <property type="molecule type" value="Genomic_DNA"/>
</dbReference>
<comment type="caution">
    <text evidence="2">The sequence shown here is derived from an EMBL/GenBank/DDBJ whole genome shotgun (WGS) entry which is preliminary data.</text>
</comment>
<feature type="compositionally biased region" description="Basic and acidic residues" evidence="1">
    <location>
        <begin position="1"/>
        <end position="14"/>
    </location>
</feature>
<feature type="non-terminal residue" evidence="2">
    <location>
        <position position="89"/>
    </location>
</feature>
<evidence type="ECO:0000313" key="2">
    <source>
        <dbReference type="EMBL" id="CAG8662588.1"/>
    </source>
</evidence>
<evidence type="ECO:0000256" key="1">
    <source>
        <dbReference type="SAM" id="MobiDB-lite"/>
    </source>
</evidence>
<feature type="region of interest" description="Disordered" evidence="1">
    <location>
        <begin position="1"/>
        <end position="51"/>
    </location>
</feature>
<proteinExistence type="predicted"/>
<name>A0A9N9E4U3_9GLOM</name>
<accession>A0A9N9E4U3</accession>
<protein>
    <submittedName>
        <fullName evidence="2">9311_t:CDS:1</fullName>
    </submittedName>
</protein>
<sequence length="89" mass="9995">MNNINEDIKLHQESNNDSSNENGEGKENSSSDSDNHDENLQDDMKANEVDEDVAEFISIQNISSNNDITQKKEELATIAQMVIEDPENN</sequence>
<organism evidence="2 3">
    <name type="scientific">Racocetra fulgida</name>
    <dbReference type="NCBI Taxonomy" id="60492"/>
    <lineage>
        <taxon>Eukaryota</taxon>
        <taxon>Fungi</taxon>
        <taxon>Fungi incertae sedis</taxon>
        <taxon>Mucoromycota</taxon>
        <taxon>Glomeromycotina</taxon>
        <taxon>Glomeromycetes</taxon>
        <taxon>Diversisporales</taxon>
        <taxon>Gigasporaceae</taxon>
        <taxon>Racocetra</taxon>
    </lineage>
</organism>
<gene>
    <name evidence="2" type="ORF">RFULGI_LOCUS8908</name>
</gene>
<keyword evidence="3" id="KW-1185">Reference proteome</keyword>
<dbReference type="Proteomes" id="UP000789396">
    <property type="component" value="Unassembled WGS sequence"/>
</dbReference>
<reference evidence="2" key="1">
    <citation type="submission" date="2021-06" db="EMBL/GenBank/DDBJ databases">
        <authorList>
            <person name="Kallberg Y."/>
            <person name="Tangrot J."/>
            <person name="Rosling A."/>
        </authorList>
    </citation>
    <scope>NUCLEOTIDE SEQUENCE</scope>
    <source>
        <strain evidence="2">IN212</strain>
    </source>
</reference>
<feature type="compositionally biased region" description="Basic and acidic residues" evidence="1">
    <location>
        <begin position="23"/>
        <end position="48"/>
    </location>
</feature>
<dbReference type="AlphaFoldDB" id="A0A9N9E4U3"/>
<evidence type="ECO:0000313" key="3">
    <source>
        <dbReference type="Proteomes" id="UP000789396"/>
    </source>
</evidence>